<dbReference type="Gene3D" id="3.90.180.10">
    <property type="entry name" value="Medium-chain alcohol dehydrogenases, catalytic domain"/>
    <property type="match status" value="1"/>
</dbReference>
<dbReference type="EMBL" id="SGPK01000420">
    <property type="protein sequence ID" value="THH03731.1"/>
    <property type="molecule type" value="Genomic_DNA"/>
</dbReference>
<evidence type="ECO:0000259" key="4">
    <source>
        <dbReference type="Pfam" id="PF08240"/>
    </source>
</evidence>
<dbReference type="Proteomes" id="UP000308199">
    <property type="component" value="Unassembled WGS sequence"/>
</dbReference>
<organism evidence="5 6">
    <name type="scientific">Phellinidium pouzarii</name>
    <dbReference type="NCBI Taxonomy" id="167371"/>
    <lineage>
        <taxon>Eukaryota</taxon>
        <taxon>Fungi</taxon>
        <taxon>Dikarya</taxon>
        <taxon>Basidiomycota</taxon>
        <taxon>Agaricomycotina</taxon>
        <taxon>Agaricomycetes</taxon>
        <taxon>Hymenochaetales</taxon>
        <taxon>Hymenochaetaceae</taxon>
        <taxon>Phellinidium</taxon>
    </lineage>
</organism>
<evidence type="ECO:0000256" key="3">
    <source>
        <dbReference type="ARBA" id="ARBA00022833"/>
    </source>
</evidence>
<evidence type="ECO:0000313" key="6">
    <source>
        <dbReference type="Proteomes" id="UP000308199"/>
    </source>
</evidence>
<comment type="caution">
    <text evidence="5">The sequence shown here is derived from an EMBL/GenBank/DDBJ whole genome shotgun (WGS) entry which is preliminary data.</text>
</comment>
<evidence type="ECO:0000256" key="1">
    <source>
        <dbReference type="ARBA" id="ARBA00001947"/>
    </source>
</evidence>
<feature type="domain" description="Alcohol dehydrogenase-like N-terminal" evidence="4">
    <location>
        <begin position="61"/>
        <end position="167"/>
    </location>
</feature>
<dbReference type="GO" id="GO:0046872">
    <property type="term" value="F:metal ion binding"/>
    <property type="evidence" value="ECO:0007669"/>
    <property type="project" value="UniProtKB-KW"/>
</dbReference>
<evidence type="ECO:0000313" key="5">
    <source>
        <dbReference type="EMBL" id="THH03731.1"/>
    </source>
</evidence>
<dbReference type="SUPFAM" id="SSF50129">
    <property type="entry name" value="GroES-like"/>
    <property type="match status" value="1"/>
</dbReference>
<dbReference type="PANTHER" id="PTHR42813">
    <property type="entry name" value="ZINC-TYPE ALCOHOL DEHYDROGENASE-LIKE"/>
    <property type="match status" value="1"/>
</dbReference>
<dbReference type="OrthoDB" id="3941538at2759"/>
<keyword evidence="3" id="KW-0862">Zinc</keyword>
<name>A0A4S4KZ28_9AGAM</name>
<dbReference type="InterPro" id="IPR011032">
    <property type="entry name" value="GroES-like_sf"/>
</dbReference>
<proteinExistence type="predicted"/>
<accession>A0A4S4KZ28</accession>
<protein>
    <recommendedName>
        <fullName evidence="4">Alcohol dehydrogenase-like N-terminal domain-containing protein</fullName>
    </recommendedName>
</protein>
<dbReference type="PANTHER" id="PTHR42813:SF2">
    <property type="entry name" value="DEHYDROGENASE, ZINC-CONTAINING, PUTATIVE (AFU_ORTHOLOGUE AFUA_2G02810)-RELATED"/>
    <property type="match status" value="1"/>
</dbReference>
<dbReference type="InterPro" id="IPR013154">
    <property type="entry name" value="ADH-like_N"/>
</dbReference>
<evidence type="ECO:0000256" key="2">
    <source>
        <dbReference type="ARBA" id="ARBA00022723"/>
    </source>
</evidence>
<reference evidence="5 6" key="1">
    <citation type="submission" date="2019-02" db="EMBL/GenBank/DDBJ databases">
        <title>Genome sequencing of the rare red list fungi Phellinidium pouzarii.</title>
        <authorList>
            <person name="Buettner E."/>
            <person name="Kellner H."/>
        </authorList>
    </citation>
    <scope>NUCLEOTIDE SEQUENCE [LARGE SCALE GENOMIC DNA]</scope>
    <source>
        <strain evidence="5 6">DSM 108285</strain>
    </source>
</reference>
<dbReference type="Pfam" id="PF08240">
    <property type="entry name" value="ADH_N"/>
    <property type="match status" value="1"/>
</dbReference>
<comment type="cofactor">
    <cofactor evidence="1">
        <name>Zn(2+)</name>
        <dbReference type="ChEBI" id="CHEBI:29105"/>
    </cofactor>
</comment>
<keyword evidence="2" id="KW-0479">Metal-binding</keyword>
<dbReference type="AlphaFoldDB" id="A0A4S4KZ28"/>
<keyword evidence="6" id="KW-1185">Reference proteome</keyword>
<gene>
    <name evidence="5" type="ORF">EW145_g6052</name>
</gene>
<sequence length="463" mass="49294">MSVPLPETHKAVRLYPADLSIHVESIPTPKIEHPDDAIVKVKVCVFIGSDSIKDSNISLGLQLSGLCGSDLHGYRGHEKINNIVVTGHEFIGEVVALGSSYSPDATDRPPLYSTLHIGDKVVSPFTSSCAECHFCRIGFTSRCAHQLLFGSEELSGGQAQYVCVPRAGGTLFIVALAPSSSAPSATSVPQQSQPLSNLTDSSLLLLADILPTGVFAALQALQHPNILPVIRGERFPLASVGGLVFPRDKCESMVESASGEGTGGLRDLLLDSLWPGMGSEDRVLTIAVIGLGPVGVCATIALLDFLSALRVRYRLVAIDTVEARRENILAVYDALPASVRNRDSEFAVDSPDNAIRFVQDSTDGIGCNAVLESPLVCIRRPPVPFTGRELYAKNVAAVFGRCPVRAVFPLAADLLRRRQDVFGGVGSGAGAGVERIVGLDNAPEAYAKFAKNEWGKVAFDPWN</sequence>